<evidence type="ECO:0000313" key="1">
    <source>
        <dbReference type="EMBL" id="CRH05512.1"/>
    </source>
</evidence>
<reference evidence="1" key="1">
    <citation type="submission" date="2015-04" db="EMBL/GenBank/DDBJ databases">
        <authorList>
            <person name="Syromyatnikov M.Y."/>
            <person name="Popov V.N."/>
        </authorList>
    </citation>
    <scope>NUCLEOTIDE SEQUENCE</scope>
    <source>
        <strain evidence="1">MO-1</strain>
    </source>
</reference>
<organism evidence="1">
    <name type="scientific">Magnetococcus massalia (strain MO-1)</name>
    <dbReference type="NCBI Taxonomy" id="451514"/>
    <lineage>
        <taxon>Bacteria</taxon>
        <taxon>Pseudomonadati</taxon>
        <taxon>Pseudomonadota</taxon>
        <taxon>Magnetococcia</taxon>
        <taxon>Magnetococcales</taxon>
        <taxon>Magnetococcaceae</taxon>
        <taxon>Magnetococcus</taxon>
    </lineage>
</organism>
<name>A0A1S7LEX1_MAGMO</name>
<gene>
    <name evidence="1" type="ORF">MAGMO_1322</name>
</gene>
<accession>A0A1S7LEX1</accession>
<sequence>METAIYLAVLEVPHPLAEEELPGSLQQFIVQHQGVWGGRAMSTTRLYNSRQLLLFSVDGYGGSASELYEEMLELLASEEAAPLNIEIHGLQSWDGSDVGHALRVGNCTVYMLDEVAYDTEGNEISRRRPTKEDYAHGKVPVRHGQAPWVVYG</sequence>
<protein>
    <submittedName>
        <fullName evidence="1">Uncharacterized protein</fullName>
    </submittedName>
</protein>
<dbReference type="AlphaFoldDB" id="A0A1S7LEX1"/>
<proteinExistence type="predicted"/>
<dbReference type="EMBL" id="LO017727">
    <property type="protein sequence ID" value="CRH05512.1"/>
    <property type="molecule type" value="Genomic_DNA"/>
</dbReference>